<comment type="subcellular location">
    <subcellularLocation>
        <location evidence="1">Membrane</location>
    </subcellularLocation>
</comment>
<keyword evidence="4 5" id="KW-0472">Membrane</keyword>
<feature type="domain" description="G-protein coupled receptors family 1 profile" evidence="6">
    <location>
        <begin position="24"/>
        <end position="224"/>
    </location>
</feature>
<dbReference type="Pfam" id="PF10316">
    <property type="entry name" value="7TM_GPCR_Srbc"/>
    <property type="match status" value="1"/>
</dbReference>
<feature type="transmembrane region" description="Helical" evidence="5">
    <location>
        <begin position="82"/>
        <end position="107"/>
    </location>
</feature>
<feature type="transmembrane region" description="Helical" evidence="5">
    <location>
        <begin position="214"/>
        <end position="240"/>
    </location>
</feature>
<dbReference type="SMART" id="SM01381">
    <property type="entry name" value="7TM_GPCR_Srsx"/>
    <property type="match status" value="1"/>
</dbReference>
<dbReference type="WBParaSite" id="ACAC_0000304801-mRNA-1">
    <property type="protein sequence ID" value="ACAC_0000304801-mRNA-1"/>
    <property type="gene ID" value="ACAC_0000304801"/>
</dbReference>
<name>A0A0K0CZB0_ANGCA</name>
<proteinExistence type="predicted"/>
<evidence type="ECO:0000256" key="4">
    <source>
        <dbReference type="ARBA" id="ARBA00023136"/>
    </source>
</evidence>
<dbReference type="InterPro" id="IPR000276">
    <property type="entry name" value="GPCR_Rhodpsn"/>
</dbReference>
<dbReference type="PROSITE" id="PS50262">
    <property type="entry name" value="G_PROTEIN_RECEP_F1_2"/>
    <property type="match status" value="1"/>
</dbReference>
<reference evidence="7" key="1">
    <citation type="submission" date="2012-09" db="EMBL/GenBank/DDBJ databases">
        <authorList>
            <person name="Martin A.A."/>
        </authorList>
    </citation>
    <scope>NUCLEOTIDE SEQUENCE</scope>
</reference>
<feature type="transmembrane region" description="Helical" evidence="5">
    <location>
        <begin position="172"/>
        <end position="193"/>
    </location>
</feature>
<evidence type="ECO:0000256" key="3">
    <source>
        <dbReference type="ARBA" id="ARBA00022989"/>
    </source>
</evidence>
<evidence type="ECO:0000313" key="8">
    <source>
        <dbReference type="WBParaSite" id="ACAC_0000304801-mRNA-1"/>
    </source>
</evidence>
<dbReference type="InterPro" id="IPR019420">
    <property type="entry name" value="7TM_GPCR_serpentine_rcpt_Srbc"/>
</dbReference>
<protein>
    <submittedName>
        <fullName evidence="8">G_PROTEIN_RECEP_F1_2 domain-containing protein</fullName>
    </submittedName>
</protein>
<reference evidence="8" key="2">
    <citation type="submission" date="2017-02" db="UniProtKB">
        <authorList>
            <consortium name="WormBaseParasite"/>
        </authorList>
    </citation>
    <scope>IDENTIFICATION</scope>
</reference>
<dbReference type="InterPro" id="IPR017452">
    <property type="entry name" value="GPCR_Rhodpsn_7TM"/>
</dbReference>
<feature type="transmembrane region" description="Helical" evidence="5">
    <location>
        <begin position="6"/>
        <end position="33"/>
    </location>
</feature>
<dbReference type="GO" id="GO:0016020">
    <property type="term" value="C:membrane"/>
    <property type="evidence" value="ECO:0007669"/>
    <property type="project" value="UniProtKB-SubCell"/>
</dbReference>
<dbReference type="PANTHER" id="PTHR46955">
    <property type="entry name" value="PROTEIN CBG01349-RELATED"/>
    <property type="match status" value="1"/>
</dbReference>
<sequence length="299" mass="33134">MTHNFYYLVVDIVLVLLQLIVIVSNGFILFLFTRVKRLRQNFSRHLVVLLTITDFVHAVATLPYTIYLVISWDPVYLSLSSHYVMVSSIPVMIQLKISLTLTISVAVERILALYFPVGCCNLSIPSYALFSLLFGFLLGVLDVILEFSLTRPSSTLNCSGIGCFLDETFRCYWGISNMVMGIVVIVLMILILIKQRVLRLKPQHLRANRRSIGILLMSLVSVALPSVGAGLAKAIGLHVFNDIGPLFIAGLLCAGACNSFICLALNKEMQEAARRFITCDRSSFPLVAITIKVLSTVGK</sequence>
<dbReference type="Proteomes" id="UP000035642">
    <property type="component" value="Unassembled WGS sequence"/>
</dbReference>
<evidence type="ECO:0000256" key="2">
    <source>
        <dbReference type="ARBA" id="ARBA00022692"/>
    </source>
</evidence>
<dbReference type="InterPro" id="IPR052322">
    <property type="entry name" value="Mito_rRNA_Mtase_NSUN4"/>
</dbReference>
<evidence type="ECO:0000259" key="6">
    <source>
        <dbReference type="PROSITE" id="PS50262"/>
    </source>
</evidence>
<keyword evidence="3 5" id="KW-1133">Transmembrane helix</keyword>
<keyword evidence="7" id="KW-1185">Reference proteome</keyword>
<evidence type="ECO:0000256" key="5">
    <source>
        <dbReference type="SAM" id="Phobius"/>
    </source>
</evidence>
<accession>A0A0K0CZB0</accession>
<feature type="transmembrane region" description="Helical" evidence="5">
    <location>
        <begin position="246"/>
        <end position="265"/>
    </location>
</feature>
<feature type="transmembrane region" description="Helical" evidence="5">
    <location>
        <begin position="45"/>
        <end position="70"/>
    </location>
</feature>
<dbReference type="PANTHER" id="PTHR46955:SF3">
    <property type="entry name" value="G_PROTEIN_RECEP_F1_2 DOMAIN-CONTAINING PROTEIN"/>
    <property type="match status" value="1"/>
</dbReference>
<evidence type="ECO:0000313" key="7">
    <source>
        <dbReference type="Proteomes" id="UP000035642"/>
    </source>
</evidence>
<dbReference type="Gene3D" id="1.20.1070.10">
    <property type="entry name" value="Rhodopsin 7-helix transmembrane proteins"/>
    <property type="match status" value="1"/>
</dbReference>
<dbReference type="AlphaFoldDB" id="A0A0K0CZB0"/>
<dbReference type="GO" id="GO:0004930">
    <property type="term" value="F:G protein-coupled receptor activity"/>
    <property type="evidence" value="ECO:0007669"/>
    <property type="project" value="InterPro"/>
</dbReference>
<evidence type="ECO:0000256" key="1">
    <source>
        <dbReference type="ARBA" id="ARBA00004370"/>
    </source>
</evidence>
<organism evidence="7 8">
    <name type="scientific">Angiostrongylus cantonensis</name>
    <name type="common">Rat lungworm</name>
    <dbReference type="NCBI Taxonomy" id="6313"/>
    <lineage>
        <taxon>Eukaryota</taxon>
        <taxon>Metazoa</taxon>
        <taxon>Ecdysozoa</taxon>
        <taxon>Nematoda</taxon>
        <taxon>Chromadorea</taxon>
        <taxon>Rhabditida</taxon>
        <taxon>Rhabditina</taxon>
        <taxon>Rhabditomorpha</taxon>
        <taxon>Strongyloidea</taxon>
        <taxon>Metastrongylidae</taxon>
        <taxon>Angiostrongylus</taxon>
    </lineage>
</organism>
<dbReference type="SUPFAM" id="SSF81321">
    <property type="entry name" value="Family A G protein-coupled receptor-like"/>
    <property type="match status" value="1"/>
</dbReference>
<keyword evidence="2 5" id="KW-0812">Transmembrane</keyword>